<evidence type="ECO:0000256" key="3">
    <source>
        <dbReference type="ARBA" id="ARBA00022964"/>
    </source>
</evidence>
<dbReference type="Proteomes" id="UP000596742">
    <property type="component" value="Unassembled WGS sequence"/>
</dbReference>
<accession>A0A8B6CW79</accession>
<dbReference type="PANTHER" id="PTHR11046">
    <property type="entry name" value="OLIGORIBONUCLEASE, MITOCHONDRIAL"/>
    <property type="match status" value="1"/>
</dbReference>
<dbReference type="EMBL" id="UYJE01002483">
    <property type="protein sequence ID" value="VDI11072.1"/>
    <property type="molecule type" value="Genomic_DNA"/>
</dbReference>
<reference evidence="8" key="1">
    <citation type="submission" date="2018-11" db="EMBL/GenBank/DDBJ databases">
        <authorList>
            <person name="Alioto T."/>
            <person name="Alioto T."/>
        </authorList>
    </citation>
    <scope>NUCLEOTIDE SEQUENCE</scope>
</reference>
<dbReference type="InterPro" id="IPR006620">
    <property type="entry name" value="Pro_4_hyd_alph"/>
</dbReference>
<dbReference type="OrthoDB" id="6100477at2759"/>
<sequence>MEFHKELVKTPKMKTTIMQTENAKPMISSKGTQCNLTRLDGQVLHQEISYLQNEIISISNQEISDQTIPKLRERTRGNPYTNKIRECVLYCISKNVPMQNISDVIGSIVKIVNGHEIDNLPSVASIHNMSREAKAICNRQVEEAIGNSENITLMKDATSKQGRHFYGTKISGSEGEFTLGIKEISSGSAEQYVKATLDIVHEITEENAFLTKLTNCMTDRSATELKSNKILNQLKNSKEENNEMTINEFQCSVHPLLQFADEVEKVAKEIEKTNSVHFNTLFRNKGESYTHNLIRCISKLFYNEKVGDPAYCRTFLKSNNIDNIPIQDFVGNRFNTLFYNACGAFCLKDLLSVYIKSSKNKPNFLQTSILQLFENDIVTSICQSIGIIYIKITAPYFSLASQNKPALQMKPVYNTLVEELEKIKKNCQKPAILLDNDYQIFTVDNLKISDFCQGVLKPLDENSIVLQCISKMTSGILGKCQKNFKDYLPEGKYHCPSENTKKETLTCPSNNIALERMMGQLDRQKTISPNINTSTINTKLMMKNNNTMEWLGGKNEEDKIQIMAKARQESQILKEKEISDEIKLTNERRATLQQRIDEKEAKCMKINQERKELLNEIDKMGGKWKSEPEMQSYIDNLKFKKDKISAIKNQIMYRKDVCMQSVTDKSLFRRNLDINSLKQNLINLIQLENTQNVPVPMEINENDNEHSHEQDIPLFLPASTSGPLHSPSIAFSSTIDPHIHESLSTETSSSTCTRSTFPKSQTVLPSVSTSVLNSTIHQSPSVLNSTIHQSPSVLNSTIHQSPSVLPSATAVLTSTIHQSPSVLPSATAVLPSATASSLITHSPSNVKAKCHSSPSLSPSPAKTVSPHELLEKPPCWFKNKYLLHTWDEGSNKLTTYNGKIVHYLARRKTFREKPLWGPISEDEPDDLKGTGDRIATWLFYLNDVKVGGATVFPNINTRIPVIQGGAAFWYNLLPSGVTDNRTMHAGCPVVIGSKWVGNKWIREAGQMFHRPCDLQP</sequence>
<name>A0A8B6CW79_MYTGA</name>
<comment type="cofactor">
    <cofactor evidence="1">
        <name>L-ascorbate</name>
        <dbReference type="ChEBI" id="CHEBI:38290"/>
    </cofactor>
</comment>
<dbReference type="Gene3D" id="2.60.120.620">
    <property type="entry name" value="q2cbj1_9rhob like domain"/>
    <property type="match status" value="1"/>
</dbReference>
<keyword evidence="2" id="KW-0540">Nuclease</keyword>
<dbReference type="GO" id="GO:0005506">
    <property type="term" value="F:iron ion binding"/>
    <property type="evidence" value="ECO:0007669"/>
    <property type="project" value="InterPro"/>
</dbReference>
<evidence type="ECO:0000256" key="1">
    <source>
        <dbReference type="ARBA" id="ARBA00001961"/>
    </source>
</evidence>
<evidence type="ECO:0000256" key="6">
    <source>
        <dbReference type="SAM" id="MobiDB-lite"/>
    </source>
</evidence>
<evidence type="ECO:0000256" key="4">
    <source>
        <dbReference type="ARBA" id="ARBA00023002"/>
    </source>
</evidence>
<keyword evidence="3" id="KW-0223">Dioxygenase</keyword>
<feature type="compositionally biased region" description="Polar residues" evidence="6">
    <location>
        <begin position="852"/>
        <end position="862"/>
    </location>
</feature>
<evidence type="ECO:0000256" key="2">
    <source>
        <dbReference type="ARBA" id="ARBA00022722"/>
    </source>
</evidence>
<evidence type="ECO:0000313" key="9">
    <source>
        <dbReference type="Proteomes" id="UP000596742"/>
    </source>
</evidence>
<dbReference type="GO" id="GO:0000175">
    <property type="term" value="F:3'-5'-RNA exonuclease activity"/>
    <property type="evidence" value="ECO:0007669"/>
    <property type="project" value="InterPro"/>
</dbReference>
<dbReference type="SMART" id="SM00702">
    <property type="entry name" value="P4Hc"/>
    <property type="match status" value="1"/>
</dbReference>
<dbReference type="GO" id="GO:0031418">
    <property type="term" value="F:L-ascorbic acid binding"/>
    <property type="evidence" value="ECO:0007669"/>
    <property type="project" value="InterPro"/>
</dbReference>
<dbReference type="PANTHER" id="PTHR11046:SF25">
    <property type="match status" value="1"/>
</dbReference>
<protein>
    <recommendedName>
        <fullName evidence="7">Prolyl 4-hydroxylase alpha subunit domain-containing protein</fullName>
    </recommendedName>
</protein>
<dbReference type="InterPro" id="IPR022894">
    <property type="entry name" value="Oligoribonuclease"/>
</dbReference>
<evidence type="ECO:0000256" key="5">
    <source>
        <dbReference type="SAM" id="Coils"/>
    </source>
</evidence>
<keyword evidence="2" id="KW-0378">Hydrolase</keyword>
<dbReference type="InterPro" id="IPR044862">
    <property type="entry name" value="Pro_4_hyd_alph_FE2OG_OXY"/>
</dbReference>
<evidence type="ECO:0000313" key="8">
    <source>
        <dbReference type="EMBL" id="VDI11072.1"/>
    </source>
</evidence>
<organism evidence="8 9">
    <name type="scientific">Mytilus galloprovincialis</name>
    <name type="common">Mediterranean mussel</name>
    <dbReference type="NCBI Taxonomy" id="29158"/>
    <lineage>
        <taxon>Eukaryota</taxon>
        <taxon>Metazoa</taxon>
        <taxon>Spiralia</taxon>
        <taxon>Lophotrochozoa</taxon>
        <taxon>Mollusca</taxon>
        <taxon>Bivalvia</taxon>
        <taxon>Autobranchia</taxon>
        <taxon>Pteriomorphia</taxon>
        <taxon>Mytilida</taxon>
        <taxon>Mytiloidea</taxon>
        <taxon>Mytilidae</taxon>
        <taxon>Mytilinae</taxon>
        <taxon>Mytilus</taxon>
    </lineage>
</organism>
<evidence type="ECO:0000259" key="7">
    <source>
        <dbReference type="SMART" id="SM00702"/>
    </source>
</evidence>
<gene>
    <name evidence="8" type="ORF">MGAL_10B079593</name>
</gene>
<keyword evidence="9" id="KW-1185">Reference proteome</keyword>
<dbReference type="Pfam" id="PF13640">
    <property type="entry name" value="2OG-FeII_Oxy_3"/>
    <property type="match status" value="1"/>
</dbReference>
<feature type="region of interest" description="Disordered" evidence="6">
    <location>
        <begin position="844"/>
        <end position="865"/>
    </location>
</feature>
<feature type="domain" description="Prolyl 4-hydroxylase alpha subunit" evidence="7">
    <location>
        <begin position="774"/>
        <end position="1002"/>
    </location>
</feature>
<comment type="caution">
    <text evidence="8">The sequence shown here is derived from an EMBL/GenBank/DDBJ whole genome shotgun (WGS) entry which is preliminary data.</text>
</comment>
<proteinExistence type="predicted"/>
<feature type="coiled-coil region" evidence="5">
    <location>
        <begin position="575"/>
        <end position="616"/>
    </location>
</feature>
<dbReference type="GO" id="GO:0016705">
    <property type="term" value="F:oxidoreductase activity, acting on paired donors, with incorporation or reduction of molecular oxygen"/>
    <property type="evidence" value="ECO:0007669"/>
    <property type="project" value="InterPro"/>
</dbReference>
<keyword evidence="5" id="KW-0175">Coiled coil</keyword>
<dbReference type="GO" id="GO:0051213">
    <property type="term" value="F:dioxygenase activity"/>
    <property type="evidence" value="ECO:0007669"/>
    <property type="project" value="UniProtKB-KW"/>
</dbReference>
<dbReference type="AlphaFoldDB" id="A0A8B6CW79"/>
<keyword evidence="4" id="KW-0560">Oxidoreductase</keyword>